<name>A0A6L5JUP4_RHOTE</name>
<evidence type="ECO:0000313" key="1">
    <source>
        <dbReference type="EMBL" id="MQY50771.1"/>
    </source>
</evidence>
<organism evidence="1 2">
    <name type="scientific">Rhodocyclus tenuis</name>
    <name type="common">Rhodospirillum tenue</name>
    <dbReference type="NCBI Taxonomy" id="1066"/>
    <lineage>
        <taxon>Bacteria</taxon>
        <taxon>Pseudomonadati</taxon>
        <taxon>Pseudomonadota</taxon>
        <taxon>Betaproteobacteria</taxon>
        <taxon>Rhodocyclales</taxon>
        <taxon>Rhodocyclaceae</taxon>
        <taxon>Rhodocyclus</taxon>
    </lineage>
</organism>
<dbReference type="EMBL" id="WIXJ01000002">
    <property type="protein sequence ID" value="MQY50771.1"/>
    <property type="molecule type" value="Genomic_DNA"/>
</dbReference>
<dbReference type="GO" id="GO:0003690">
    <property type="term" value="F:double-stranded DNA binding"/>
    <property type="evidence" value="ECO:0007669"/>
    <property type="project" value="InterPro"/>
</dbReference>
<dbReference type="InterPro" id="IPR009951">
    <property type="entry name" value="Host-nuc_inhib_Gam"/>
</dbReference>
<dbReference type="Pfam" id="PF07352">
    <property type="entry name" value="Phage_Mu_Gam"/>
    <property type="match status" value="1"/>
</dbReference>
<dbReference type="SUPFAM" id="SSF161266">
    <property type="entry name" value="Gam-like"/>
    <property type="match status" value="1"/>
</dbReference>
<gene>
    <name evidence="1" type="ORF">GHK24_03125</name>
</gene>
<dbReference type="OrthoDB" id="8141487at2"/>
<accession>A0A6L5JUP4</accession>
<dbReference type="GO" id="GO:0042262">
    <property type="term" value="P:DNA protection"/>
    <property type="evidence" value="ECO:0007669"/>
    <property type="project" value="InterPro"/>
</dbReference>
<protein>
    <submittedName>
        <fullName evidence="1">Host-nuclease inhibitor protein Gam</fullName>
    </submittedName>
</protein>
<dbReference type="Gene3D" id="1.20.5.170">
    <property type="match status" value="1"/>
</dbReference>
<comment type="caution">
    <text evidence="1">The sequence shown here is derived from an EMBL/GenBank/DDBJ whole genome shotgun (WGS) entry which is preliminary data.</text>
</comment>
<sequence length="178" mass="19386">MATAKKTRIKSAAAIVAVPQNREQAAEAVREIGERQRELARITADMNDELARVKERWEAAAEPHNARIAALTQGVQTWAEANREALTQGGKVKTAALTTGEILWRLRPPSVRVTGAEAVLDILRRMGLTRFIRSKDEVNKDAILNEPEAVVAVPGISIQQGEDFVVVPFEAELAGEAA</sequence>
<dbReference type="Proteomes" id="UP000480275">
    <property type="component" value="Unassembled WGS sequence"/>
</dbReference>
<reference evidence="1 2" key="1">
    <citation type="submission" date="2019-10" db="EMBL/GenBank/DDBJ databases">
        <title>Whole-genome sequence of the purple nonsulfur photosynthetic bacterium Rhodocyclus tenuis.</title>
        <authorList>
            <person name="Kyndt J.A."/>
            <person name="Meyer T.E."/>
        </authorList>
    </citation>
    <scope>NUCLEOTIDE SEQUENCE [LARGE SCALE GENOMIC DNA]</scope>
    <source>
        <strain evidence="1 2">DSM 110</strain>
    </source>
</reference>
<dbReference type="AlphaFoldDB" id="A0A6L5JUP4"/>
<proteinExistence type="predicted"/>
<evidence type="ECO:0000313" key="2">
    <source>
        <dbReference type="Proteomes" id="UP000480275"/>
    </source>
</evidence>